<dbReference type="EMBL" id="JADILX010000065">
    <property type="protein sequence ID" value="MBO8485496.1"/>
    <property type="molecule type" value="Genomic_DNA"/>
</dbReference>
<name>A0A9D9NRM2_9BACT</name>
<dbReference type="InterPro" id="IPR003761">
    <property type="entry name" value="Exonuc_VII_S"/>
</dbReference>
<reference evidence="6" key="1">
    <citation type="submission" date="2020-10" db="EMBL/GenBank/DDBJ databases">
        <authorList>
            <person name="Gilroy R."/>
        </authorList>
    </citation>
    <scope>NUCLEOTIDE SEQUENCE</scope>
    <source>
        <strain evidence="6">B2-16538</strain>
    </source>
</reference>
<reference evidence="6" key="2">
    <citation type="journal article" date="2021" name="PeerJ">
        <title>Extensive microbial diversity within the chicken gut microbiome revealed by metagenomics and culture.</title>
        <authorList>
            <person name="Gilroy R."/>
            <person name="Ravi A."/>
            <person name="Getino M."/>
            <person name="Pursley I."/>
            <person name="Horton D.L."/>
            <person name="Alikhan N.F."/>
            <person name="Baker D."/>
            <person name="Gharbi K."/>
            <person name="Hall N."/>
            <person name="Watson M."/>
            <person name="Adriaenssens E.M."/>
            <person name="Foster-Nyarko E."/>
            <person name="Jarju S."/>
            <person name="Secka A."/>
            <person name="Antonio M."/>
            <person name="Oren A."/>
            <person name="Chaudhuri R.R."/>
            <person name="La Ragione R."/>
            <person name="Hildebrand F."/>
            <person name="Pallen M.J."/>
        </authorList>
    </citation>
    <scope>NUCLEOTIDE SEQUENCE</scope>
    <source>
        <strain evidence="6">B2-16538</strain>
    </source>
</reference>
<dbReference type="GO" id="GO:0009318">
    <property type="term" value="C:exodeoxyribonuclease VII complex"/>
    <property type="evidence" value="ECO:0007669"/>
    <property type="project" value="InterPro"/>
</dbReference>
<dbReference type="SUPFAM" id="SSF116842">
    <property type="entry name" value="XseB-like"/>
    <property type="match status" value="1"/>
</dbReference>
<comment type="similarity">
    <text evidence="1">Belongs to the XseB family.</text>
</comment>
<protein>
    <submittedName>
        <fullName evidence="6">Exodeoxyribonuclease VII small subunit</fullName>
    </submittedName>
</protein>
<evidence type="ECO:0000256" key="3">
    <source>
        <dbReference type="ARBA" id="ARBA00022722"/>
    </source>
</evidence>
<dbReference type="AlphaFoldDB" id="A0A9D9NRM2"/>
<dbReference type="GO" id="GO:0006308">
    <property type="term" value="P:DNA catabolic process"/>
    <property type="evidence" value="ECO:0007669"/>
    <property type="project" value="InterPro"/>
</dbReference>
<keyword evidence="4" id="KW-0378">Hydrolase</keyword>
<organism evidence="6 7">
    <name type="scientific">Candidatus Cryptobacteroides excrementavium</name>
    <dbReference type="NCBI Taxonomy" id="2840759"/>
    <lineage>
        <taxon>Bacteria</taxon>
        <taxon>Pseudomonadati</taxon>
        <taxon>Bacteroidota</taxon>
        <taxon>Bacteroidia</taxon>
        <taxon>Bacteroidales</taxon>
        <taxon>Candidatus Cryptobacteroides</taxon>
    </lineage>
</organism>
<keyword evidence="2" id="KW-0963">Cytoplasm</keyword>
<evidence type="ECO:0000256" key="1">
    <source>
        <dbReference type="ARBA" id="ARBA00009998"/>
    </source>
</evidence>
<evidence type="ECO:0000313" key="7">
    <source>
        <dbReference type="Proteomes" id="UP000823750"/>
    </source>
</evidence>
<dbReference type="Gene3D" id="1.10.287.1040">
    <property type="entry name" value="Exonuclease VII, small subunit"/>
    <property type="match status" value="1"/>
</dbReference>
<gene>
    <name evidence="6" type="ORF">IAB78_03625</name>
</gene>
<proteinExistence type="inferred from homology"/>
<dbReference type="Proteomes" id="UP000823750">
    <property type="component" value="Unassembled WGS sequence"/>
</dbReference>
<comment type="caution">
    <text evidence="6">The sequence shown here is derived from an EMBL/GenBank/DDBJ whole genome shotgun (WGS) entry which is preliminary data.</text>
</comment>
<accession>A0A9D9NRM2</accession>
<evidence type="ECO:0000256" key="4">
    <source>
        <dbReference type="ARBA" id="ARBA00022801"/>
    </source>
</evidence>
<evidence type="ECO:0000256" key="2">
    <source>
        <dbReference type="ARBA" id="ARBA00022490"/>
    </source>
</evidence>
<evidence type="ECO:0000313" key="6">
    <source>
        <dbReference type="EMBL" id="MBO8485496.1"/>
    </source>
</evidence>
<dbReference type="GO" id="GO:0008855">
    <property type="term" value="F:exodeoxyribonuclease VII activity"/>
    <property type="evidence" value="ECO:0007669"/>
    <property type="project" value="InterPro"/>
</dbReference>
<dbReference type="InterPro" id="IPR037004">
    <property type="entry name" value="Exonuc_VII_ssu_sf"/>
</dbReference>
<sequence length="74" mass="8283">MARKKKEEFDYAAAIAELEEIASRVESADTGIDDIDRYIRRADSLITACRAYLRSAREKAGAIDSHADNGYDNE</sequence>
<keyword evidence="3" id="KW-0540">Nuclease</keyword>
<evidence type="ECO:0000256" key="5">
    <source>
        <dbReference type="ARBA" id="ARBA00022839"/>
    </source>
</evidence>
<dbReference type="Pfam" id="PF02609">
    <property type="entry name" value="Exonuc_VII_S"/>
    <property type="match status" value="1"/>
</dbReference>
<keyword evidence="5" id="KW-0269">Exonuclease</keyword>